<evidence type="ECO:0000313" key="2">
    <source>
        <dbReference type="Proteomes" id="UP000248326"/>
    </source>
</evidence>
<name>A0A318SBM9_9DEIO</name>
<organism evidence="1 2">
    <name type="scientific">Deinococcus yavapaiensis KR-236</name>
    <dbReference type="NCBI Taxonomy" id="694435"/>
    <lineage>
        <taxon>Bacteria</taxon>
        <taxon>Thermotogati</taxon>
        <taxon>Deinococcota</taxon>
        <taxon>Deinococci</taxon>
        <taxon>Deinococcales</taxon>
        <taxon>Deinococcaceae</taxon>
        <taxon>Deinococcus</taxon>
    </lineage>
</organism>
<dbReference type="Proteomes" id="UP000248326">
    <property type="component" value="Unassembled WGS sequence"/>
</dbReference>
<keyword evidence="2" id="KW-1185">Reference proteome</keyword>
<proteinExistence type="predicted"/>
<dbReference type="AlphaFoldDB" id="A0A318SBM9"/>
<comment type="caution">
    <text evidence="1">The sequence shown here is derived from an EMBL/GenBank/DDBJ whole genome shotgun (WGS) entry which is preliminary data.</text>
</comment>
<accession>A0A318SBM9</accession>
<gene>
    <name evidence="1" type="ORF">DES52_10718</name>
</gene>
<sequence>MSKQEQLQAVIDQLRVALPDLKGAMIASTDGL</sequence>
<reference evidence="1 2" key="1">
    <citation type="submission" date="2018-06" db="EMBL/GenBank/DDBJ databases">
        <title>Genomic Encyclopedia of Type Strains, Phase IV (KMG-IV): sequencing the most valuable type-strain genomes for metagenomic binning, comparative biology and taxonomic classification.</title>
        <authorList>
            <person name="Goeker M."/>
        </authorList>
    </citation>
    <scope>NUCLEOTIDE SEQUENCE [LARGE SCALE GENOMIC DNA]</scope>
    <source>
        <strain evidence="1 2">DSM 18048</strain>
    </source>
</reference>
<protein>
    <recommendedName>
        <fullName evidence="3">Roadblock/LC7 domain-containing protein</fullName>
    </recommendedName>
</protein>
<dbReference type="EMBL" id="QJSX01000007">
    <property type="protein sequence ID" value="PYE53760.1"/>
    <property type="molecule type" value="Genomic_DNA"/>
</dbReference>
<evidence type="ECO:0000313" key="1">
    <source>
        <dbReference type="EMBL" id="PYE53760.1"/>
    </source>
</evidence>
<evidence type="ECO:0008006" key="3">
    <source>
        <dbReference type="Google" id="ProtNLM"/>
    </source>
</evidence>
<feature type="non-terminal residue" evidence="1">
    <location>
        <position position="32"/>
    </location>
</feature>